<dbReference type="InterPro" id="IPR006553">
    <property type="entry name" value="Leu-rich_rpt_Cys-con_subtyp"/>
</dbReference>
<dbReference type="SMART" id="SM00367">
    <property type="entry name" value="LRR_CC"/>
    <property type="match status" value="6"/>
</dbReference>
<dbReference type="PANTHER" id="PTHR13382:SF79">
    <property type="entry name" value="F-BOX AND LEUCINE RICH REPEAT PROTEIN 15"/>
    <property type="match status" value="1"/>
</dbReference>
<evidence type="ECO:0000313" key="12">
    <source>
        <dbReference type="EMBL" id="ERE78838.1"/>
    </source>
</evidence>
<evidence type="ECO:0000256" key="4">
    <source>
        <dbReference type="ARBA" id="ARBA00022614"/>
    </source>
</evidence>
<name>A0A061I8R1_CRIGR</name>
<proteinExistence type="inferred from homology"/>
<evidence type="ECO:0000256" key="3">
    <source>
        <dbReference type="ARBA" id="ARBA00022490"/>
    </source>
</evidence>
<dbReference type="GO" id="GO:0005737">
    <property type="term" value="C:cytoplasm"/>
    <property type="evidence" value="ECO:0007669"/>
    <property type="project" value="UniProtKB-SubCell"/>
</dbReference>
<keyword evidence="3" id="KW-0963">Cytoplasm</keyword>
<gene>
    <name evidence="12" type="ORF">H671_3g10052</name>
</gene>
<dbReference type="InterPro" id="IPR050648">
    <property type="entry name" value="F-box_LRR-repeat"/>
</dbReference>
<evidence type="ECO:0000256" key="8">
    <source>
        <dbReference type="ARBA" id="ARBA00040698"/>
    </source>
</evidence>
<evidence type="ECO:0000259" key="11">
    <source>
        <dbReference type="Pfam" id="PF25372"/>
    </source>
</evidence>
<dbReference type="AlphaFoldDB" id="A0A061I8R1"/>
<evidence type="ECO:0000256" key="9">
    <source>
        <dbReference type="ARBA" id="ARBA00044032"/>
    </source>
</evidence>
<accession>A0A061I8R1</accession>
<dbReference type="PANTHER" id="PTHR13382">
    <property type="entry name" value="MITOCHONDRIAL ATP SYNTHASE COUPLING FACTOR B"/>
    <property type="match status" value="1"/>
</dbReference>
<comment type="subunit">
    <text evidence="9">Part of the SCF (SKP1-CUL1-F-box) E3 ubiquitin-protein ligase complex SCF(FBXL15) composed of CUL1, SKP1, RBX1 and FBXL15.</text>
</comment>
<dbReference type="FunFam" id="3.80.10.10:FF:000113">
    <property type="entry name" value="F-box/LRR-repeat protein 15 isoform X1"/>
    <property type="match status" value="1"/>
</dbReference>
<keyword evidence="4" id="KW-0433">Leucine-rich repeat</keyword>
<organism evidence="12 13">
    <name type="scientific">Cricetulus griseus</name>
    <name type="common">Chinese hamster</name>
    <name type="synonym">Cricetulus barabensis griseus</name>
    <dbReference type="NCBI Taxonomy" id="10029"/>
    <lineage>
        <taxon>Eukaryota</taxon>
        <taxon>Metazoa</taxon>
        <taxon>Chordata</taxon>
        <taxon>Craniata</taxon>
        <taxon>Vertebrata</taxon>
        <taxon>Euteleostomi</taxon>
        <taxon>Mammalia</taxon>
        <taxon>Eutheria</taxon>
        <taxon>Euarchontoglires</taxon>
        <taxon>Glires</taxon>
        <taxon>Rodentia</taxon>
        <taxon>Myomorpha</taxon>
        <taxon>Muroidea</taxon>
        <taxon>Cricetidae</taxon>
        <taxon>Cricetinae</taxon>
        <taxon>Cricetulus</taxon>
    </lineage>
</organism>
<reference evidence="13" key="1">
    <citation type="journal article" date="2013" name="Nat. Biotechnol.">
        <title>Chinese hamster genome sequenced from sorted chromosomes.</title>
        <authorList>
            <person name="Brinkrolf K."/>
            <person name="Rupp O."/>
            <person name="Laux H."/>
            <person name="Kollin F."/>
            <person name="Ernst W."/>
            <person name="Linke B."/>
            <person name="Kofler R."/>
            <person name="Romand S."/>
            <person name="Hesse F."/>
            <person name="Budach W.E."/>
            <person name="Galosy S."/>
            <person name="Muller D."/>
            <person name="Noll T."/>
            <person name="Wienberg J."/>
            <person name="Jostock T."/>
            <person name="Leonard M."/>
            <person name="Grillari J."/>
            <person name="Tauch A."/>
            <person name="Goesmann A."/>
            <person name="Helk B."/>
            <person name="Mott J.E."/>
            <person name="Puhler A."/>
            <person name="Borth N."/>
        </authorList>
    </citation>
    <scope>NUCLEOTIDE SEQUENCE [LARGE SCALE GENOMIC DNA]</scope>
    <source>
        <strain evidence="13">17A/GY</strain>
    </source>
</reference>
<evidence type="ECO:0000256" key="6">
    <source>
        <dbReference type="ARBA" id="ARBA00022786"/>
    </source>
</evidence>
<comment type="pathway">
    <text evidence="2">Protein modification; protein ubiquitination.</text>
</comment>
<evidence type="ECO:0000256" key="2">
    <source>
        <dbReference type="ARBA" id="ARBA00004906"/>
    </source>
</evidence>
<dbReference type="Proteomes" id="UP000030759">
    <property type="component" value="Unassembled WGS sequence"/>
</dbReference>
<evidence type="ECO:0000256" key="7">
    <source>
        <dbReference type="ARBA" id="ARBA00038495"/>
    </source>
</evidence>
<feature type="domain" description="F-box/LRR-repeat protein 15-like leucin rich repeat" evidence="11">
    <location>
        <begin position="173"/>
        <end position="325"/>
    </location>
</feature>
<protein>
    <recommendedName>
        <fullName evidence="8">F-box/LRR-repeat protein 15</fullName>
    </recommendedName>
</protein>
<evidence type="ECO:0000256" key="5">
    <source>
        <dbReference type="ARBA" id="ARBA00022737"/>
    </source>
</evidence>
<sequence length="359" mass="39049">MRKRRGANKGAGEEARGRRWCAPTYIFAEILPGYPFPKQAEKERKQPPSPNFTLFCSSGAGWLLPPCYIDAGDPSGPRVPQGRLRRAGEHGEGARPLSWEGRWQVPKVGGSRRPGDGDTLSLGASCPQVGPQIPRAALARLLRDAEGLQELALAPCHEWLSDEDLVPVLARNPQLRSVALAGCGQLSRRALGALAEGCPRLQRLSLAHCDWVDGLALRGLADRCPALEELDLTACRQLKDEAIVYLAQRRGAGLRSLSLAVNANVGDTAVQELARNCPQLEHLDLTGCLRVGSDGVRTLAEYCPALRSLRVRHCHHVAEPSLSRLRKRGVDIDVEPPLHQALVLLQDMAGFAPFVNLQV</sequence>
<evidence type="ECO:0000256" key="10">
    <source>
        <dbReference type="SAM" id="MobiDB-lite"/>
    </source>
</evidence>
<dbReference type="SUPFAM" id="SSF52047">
    <property type="entry name" value="RNI-like"/>
    <property type="match status" value="1"/>
</dbReference>
<dbReference type="Pfam" id="PF25372">
    <property type="entry name" value="DUF7885"/>
    <property type="match status" value="1"/>
</dbReference>
<dbReference type="InterPro" id="IPR057207">
    <property type="entry name" value="FBXL15_LRR"/>
</dbReference>
<keyword evidence="6" id="KW-0833">Ubl conjugation pathway</keyword>
<dbReference type="EMBL" id="KE672975">
    <property type="protein sequence ID" value="ERE78838.1"/>
    <property type="molecule type" value="Genomic_DNA"/>
</dbReference>
<dbReference type="Gene3D" id="3.80.10.10">
    <property type="entry name" value="Ribonuclease Inhibitor"/>
    <property type="match status" value="1"/>
</dbReference>
<comment type="similarity">
    <text evidence="7">Belongs to the FBXL15 family.</text>
</comment>
<evidence type="ECO:0000313" key="13">
    <source>
        <dbReference type="Proteomes" id="UP000030759"/>
    </source>
</evidence>
<comment type="subcellular location">
    <subcellularLocation>
        <location evidence="1">Cytoplasm</location>
    </subcellularLocation>
</comment>
<evidence type="ECO:0000256" key="1">
    <source>
        <dbReference type="ARBA" id="ARBA00004496"/>
    </source>
</evidence>
<feature type="region of interest" description="Disordered" evidence="10">
    <location>
        <begin position="74"/>
        <end position="96"/>
    </location>
</feature>
<keyword evidence="5" id="KW-0677">Repeat</keyword>
<dbReference type="InterPro" id="IPR032675">
    <property type="entry name" value="LRR_dom_sf"/>
</dbReference>